<evidence type="ECO:0000256" key="3">
    <source>
        <dbReference type="ARBA" id="ARBA00023163"/>
    </source>
</evidence>
<feature type="region of interest" description="Disordered" evidence="5">
    <location>
        <begin position="54"/>
        <end position="275"/>
    </location>
</feature>
<accession>A0A8C4XSD6</accession>
<dbReference type="SMART" id="SM00993">
    <property type="entry name" value="YL1_C"/>
    <property type="match status" value="1"/>
</dbReference>
<keyword evidence="2" id="KW-0805">Transcription regulation</keyword>
<dbReference type="InterPro" id="IPR029525">
    <property type="entry name" value="INO80C/Ies6"/>
</dbReference>
<reference evidence="7" key="2">
    <citation type="submission" date="2025-09" db="UniProtKB">
        <authorList>
            <consortium name="Ensembl"/>
        </authorList>
    </citation>
    <scope>IDENTIFICATION</scope>
</reference>
<feature type="compositionally biased region" description="Low complexity" evidence="5">
    <location>
        <begin position="184"/>
        <end position="195"/>
    </location>
</feature>
<evidence type="ECO:0000256" key="5">
    <source>
        <dbReference type="SAM" id="MobiDB-lite"/>
    </source>
</evidence>
<feature type="domain" description="Vps72/YL1 C-terminal" evidence="6">
    <location>
        <begin position="340"/>
        <end position="369"/>
    </location>
</feature>
<dbReference type="PANTHER" id="PTHR31200:SF1">
    <property type="entry name" value="INO80 COMPLEX SUBUNIT C"/>
    <property type="match status" value="1"/>
</dbReference>
<reference evidence="7" key="1">
    <citation type="submission" date="2025-08" db="UniProtKB">
        <authorList>
            <consortium name="Ensembl"/>
        </authorList>
    </citation>
    <scope>IDENTIFICATION</scope>
</reference>
<dbReference type="PANTHER" id="PTHR31200">
    <property type="entry name" value="INO80 COMPLEX SUBUNIT C"/>
    <property type="match status" value="1"/>
</dbReference>
<protein>
    <submittedName>
        <fullName evidence="7">INO80 complex subunit C</fullName>
    </submittedName>
</protein>
<dbReference type="AlphaFoldDB" id="A0A8C4XSD6"/>
<feature type="compositionally biased region" description="Low complexity" evidence="5">
    <location>
        <begin position="208"/>
        <end position="223"/>
    </location>
</feature>
<feature type="compositionally biased region" description="Low complexity" evidence="5">
    <location>
        <begin position="126"/>
        <end position="140"/>
    </location>
</feature>
<dbReference type="InterPro" id="IPR013272">
    <property type="entry name" value="Vps72/YL1_C"/>
</dbReference>
<proteinExistence type="predicted"/>
<keyword evidence="4" id="KW-0539">Nucleus</keyword>
<evidence type="ECO:0000256" key="4">
    <source>
        <dbReference type="ARBA" id="ARBA00023242"/>
    </source>
</evidence>
<dbReference type="Pfam" id="PF08265">
    <property type="entry name" value="YL1_C"/>
    <property type="match status" value="1"/>
</dbReference>
<evidence type="ECO:0000256" key="1">
    <source>
        <dbReference type="ARBA" id="ARBA00004123"/>
    </source>
</evidence>
<evidence type="ECO:0000259" key="6">
    <source>
        <dbReference type="SMART" id="SM00993"/>
    </source>
</evidence>
<evidence type="ECO:0000256" key="2">
    <source>
        <dbReference type="ARBA" id="ARBA00023015"/>
    </source>
</evidence>
<dbReference type="Proteomes" id="UP000694562">
    <property type="component" value="Unplaced"/>
</dbReference>
<organism evidence="7 8">
    <name type="scientific">Falco tinnunculus</name>
    <name type="common">Common kestrel</name>
    <dbReference type="NCBI Taxonomy" id="100819"/>
    <lineage>
        <taxon>Eukaryota</taxon>
        <taxon>Metazoa</taxon>
        <taxon>Chordata</taxon>
        <taxon>Craniata</taxon>
        <taxon>Vertebrata</taxon>
        <taxon>Euteleostomi</taxon>
        <taxon>Archelosauria</taxon>
        <taxon>Archosauria</taxon>
        <taxon>Dinosauria</taxon>
        <taxon>Saurischia</taxon>
        <taxon>Theropoda</taxon>
        <taxon>Coelurosauria</taxon>
        <taxon>Aves</taxon>
        <taxon>Neognathae</taxon>
        <taxon>Neoaves</taxon>
        <taxon>Telluraves</taxon>
        <taxon>Australaves</taxon>
        <taxon>Falconiformes</taxon>
        <taxon>Falconidae</taxon>
        <taxon>Falco</taxon>
    </lineage>
</organism>
<dbReference type="Ensembl" id="ENSFTIT00000019069.1">
    <property type="protein sequence ID" value="ENSFTIP00000018300.1"/>
    <property type="gene ID" value="ENSFTIG00000012110.1"/>
</dbReference>
<dbReference type="OMA" id="RRRYCAC"/>
<feature type="compositionally biased region" description="Low complexity" evidence="5">
    <location>
        <begin position="152"/>
        <end position="162"/>
    </location>
</feature>
<feature type="compositionally biased region" description="Basic residues" evidence="5">
    <location>
        <begin position="163"/>
        <end position="176"/>
    </location>
</feature>
<keyword evidence="3" id="KW-0804">Transcription</keyword>
<evidence type="ECO:0000313" key="7">
    <source>
        <dbReference type="Ensembl" id="ENSFTIP00000018300.1"/>
    </source>
</evidence>
<feature type="compositionally biased region" description="Polar residues" evidence="5">
    <location>
        <begin position="262"/>
        <end position="273"/>
    </location>
</feature>
<comment type="subcellular location">
    <subcellularLocation>
        <location evidence="1">Nucleus</location>
    </subcellularLocation>
</comment>
<dbReference type="OrthoDB" id="49520at2759"/>
<evidence type="ECO:0000313" key="8">
    <source>
        <dbReference type="Proteomes" id="UP000694562"/>
    </source>
</evidence>
<sequence length="391" mass="40994">MAPYPSAHAVVGEARSPHLPHCIFSRVLQVFISHFPNDCALHDPEASVTYGTRRALPPRAGTPEAPRVSSPPTHTGPGRGRAPPPPALRRGPSCGEEAGGFLRGPPQLPEHRARSPRCKPLIGGSRTPAPAAPPTTLRRPGAGEGEARRRYCACPPAAPPARARARAPLRLRRAARRPAGGGAALPPGSAPAARSARARRDGEGAQMASLIPAAASSPAGAPPRSKKRPASPGTGSGPAKKKKATAPGGSQSAGGEAMNENKFLNTDSNTGSVETAVKPLPFKDPNFIHSGIGGAAAGKKNRTWKNLKQILASERALPWQLNDPSYFNIDAPPSFKPAKKYSDISGLPANYTDPQSKLRFSTIEEFAYIRMLPSDVVTGYLALRKATSIVS</sequence>
<dbReference type="GO" id="GO:0006338">
    <property type="term" value="P:chromatin remodeling"/>
    <property type="evidence" value="ECO:0007669"/>
    <property type="project" value="InterPro"/>
</dbReference>
<name>A0A8C4XSD6_FALTI</name>
<dbReference type="GO" id="GO:0031011">
    <property type="term" value="C:Ino80 complex"/>
    <property type="evidence" value="ECO:0007669"/>
    <property type="project" value="InterPro"/>
</dbReference>
<keyword evidence="8" id="KW-1185">Reference proteome</keyword>